<dbReference type="AlphaFoldDB" id="A0A1M6IL15"/>
<sequence length="359" mass="40732">MKKSTKVKLIIILLTPLTIILNIITRRFPGFVEKYYSTYINKYIREALNSLSGLVKFSLGEILFYILVIMLVILVIKVLISIIKRNFLKDLLNLGVFLSVLYVLFMVLWGFNYNRMSLDKIINVKVEKSSEKDLYALCEDLASKASLLREKVQENSQGVTILPKGYKEAFIRAYKGYSAASDIFPVFAGKYAHPKVILSSPKMSYTGIGGVYMPYTGEANVNVNSPEFMIPSTATHEMAHQRGFAREDEANYIAYLTCTLHPDNDFKYSGVMLALVHSINALADKNMEDYKKIASKLSPGVKRDLKYQSEFWEKYEGKIEKISNNVNDNYLKSNGQSDGVESYGRMVDLLLAEFKAKNP</sequence>
<dbReference type="Proteomes" id="UP000184080">
    <property type="component" value="Unassembled WGS sequence"/>
</dbReference>
<name>A0A1M6IL15_9CLOT</name>
<evidence type="ECO:0000313" key="3">
    <source>
        <dbReference type="Proteomes" id="UP000184080"/>
    </source>
</evidence>
<keyword evidence="1" id="KW-0472">Membrane</keyword>
<feature type="transmembrane region" description="Helical" evidence="1">
    <location>
        <begin position="92"/>
        <end position="111"/>
    </location>
</feature>
<evidence type="ECO:0000256" key="1">
    <source>
        <dbReference type="SAM" id="Phobius"/>
    </source>
</evidence>
<proteinExistence type="predicted"/>
<keyword evidence="1" id="KW-0812">Transmembrane</keyword>
<protein>
    <recommendedName>
        <fullName evidence="4">DUF3810 domain-containing protein</fullName>
    </recommendedName>
</protein>
<keyword evidence="3" id="KW-1185">Reference proteome</keyword>
<evidence type="ECO:0008006" key="4">
    <source>
        <dbReference type="Google" id="ProtNLM"/>
    </source>
</evidence>
<dbReference type="InterPro" id="IPR024294">
    <property type="entry name" value="DUF3810"/>
</dbReference>
<dbReference type="RefSeq" id="WP_073007998.1">
    <property type="nucleotide sequence ID" value="NZ_FQZO01000004.1"/>
</dbReference>
<reference evidence="2 3" key="1">
    <citation type="submission" date="2016-11" db="EMBL/GenBank/DDBJ databases">
        <authorList>
            <person name="Jaros S."/>
            <person name="Januszkiewicz K."/>
            <person name="Wedrychowicz H."/>
        </authorList>
    </citation>
    <scope>NUCLEOTIDE SEQUENCE [LARGE SCALE GENOMIC DNA]</scope>
    <source>
        <strain evidence="2 3">DSM 21864</strain>
    </source>
</reference>
<dbReference type="Pfam" id="PF12725">
    <property type="entry name" value="DUF3810"/>
    <property type="match status" value="1"/>
</dbReference>
<evidence type="ECO:0000313" key="2">
    <source>
        <dbReference type="EMBL" id="SHJ35186.1"/>
    </source>
</evidence>
<accession>A0A1M6IL15</accession>
<keyword evidence="1" id="KW-1133">Transmembrane helix</keyword>
<dbReference type="EMBL" id="FQZO01000004">
    <property type="protein sequence ID" value="SHJ35186.1"/>
    <property type="molecule type" value="Genomic_DNA"/>
</dbReference>
<feature type="transmembrane region" description="Helical" evidence="1">
    <location>
        <begin position="62"/>
        <end position="80"/>
    </location>
</feature>
<dbReference type="STRING" id="1121298.SAMN05444401_2873"/>
<gene>
    <name evidence="2" type="ORF">SAMN05444401_2873</name>
</gene>
<organism evidence="2 3">
    <name type="scientific">Clostridium amylolyticum</name>
    <dbReference type="NCBI Taxonomy" id="1121298"/>
    <lineage>
        <taxon>Bacteria</taxon>
        <taxon>Bacillati</taxon>
        <taxon>Bacillota</taxon>
        <taxon>Clostridia</taxon>
        <taxon>Eubacteriales</taxon>
        <taxon>Clostridiaceae</taxon>
        <taxon>Clostridium</taxon>
    </lineage>
</organism>
<feature type="transmembrane region" description="Helical" evidence="1">
    <location>
        <begin position="7"/>
        <end position="25"/>
    </location>
</feature>